<protein>
    <recommendedName>
        <fullName evidence="1">3-keto-alpha-glucoside-1,2-lyase/3-keto-2-hydroxy-glucal hydratase domain-containing protein</fullName>
    </recommendedName>
</protein>
<evidence type="ECO:0000259" key="1">
    <source>
        <dbReference type="Pfam" id="PF06439"/>
    </source>
</evidence>
<keyword evidence="3" id="KW-1185">Reference proteome</keyword>
<evidence type="ECO:0000313" key="3">
    <source>
        <dbReference type="Proteomes" id="UP000235826"/>
    </source>
</evidence>
<dbReference type="AlphaFoldDB" id="A0A2K9PK26"/>
<dbReference type="RefSeq" id="WP_102754060.1">
    <property type="nucleotide sequence ID" value="NZ_CP025791.1"/>
</dbReference>
<evidence type="ECO:0000313" key="2">
    <source>
        <dbReference type="EMBL" id="AUP77400.1"/>
    </source>
</evidence>
<dbReference type="Pfam" id="PF06439">
    <property type="entry name" value="3keto-disac_hyd"/>
    <property type="match status" value="1"/>
</dbReference>
<proteinExistence type="predicted"/>
<dbReference type="EMBL" id="CP025791">
    <property type="protein sequence ID" value="AUP77400.1"/>
    <property type="molecule type" value="Genomic_DNA"/>
</dbReference>
<name>A0A2K9PK26_9FLAO</name>
<dbReference type="Proteomes" id="UP000235826">
    <property type="component" value="Chromosome"/>
</dbReference>
<reference evidence="2 3" key="1">
    <citation type="submission" date="2018-01" db="EMBL/GenBank/DDBJ databases">
        <title>Complete genome sequence of Flavivirga eckloniae ECD14 isolated from seaweed Ecklonia cava.</title>
        <authorList>
            <person name="Lee J.H."/>
            <person name="Baik K.S."/>
            <person name="Seong C.N."/>
        </authorList>
    </citation>
    <scope>NUCLEOTIDE SEQUENCE [LARGE SCALE GENOMIC DNA]</scope>
    <source>
        <strain evidence="2 3">ECD14</strain>
    </source>
</reference>
<sequence length="208" mass="24379">MKYLKYMYVLALFVFVNYTFGQRIVVKPTPDSWTTSNSLATYKDKIIHLKKTTEKSAVLWLNDMNFENGTIELDIKGKDERGNSFVGLAFHGSDDTNFDVVYFRPFNFKNPEKKDHSIQYINAPNEPWHVLRKQFPKKYENSVFPVPDPNNWFHAKIVIKYPQIKVYVNDSKTPSLEVDQRSERTDGKLGLWIDSEEGWFKNVVIQRG</sequence>
<organism evidence="2 3">
    <name type="scientific">Flavivirga eckloniae</name>
    <dbReference type="NCBI Taxonomy" id="1803846"/>
    <lineage>
        <taxon>Bacteria</taxon>
        <taxon>Pseudomonadati</taxon>
        <taxon>Bacteroidota</taxon>
        <taxon>Flavobacteriia</taxon>
        <taxon>Flavobacteriales</taxon>
        <taxon>Flavobacteriaceae</taxon>
        <taxon>Flavivirga</taxon>
    </lineage>
</organism>
<feature type="domain" description="3-keto-alpha-glucoside-1,2-lyase/3-keto-2-hydroxy-glucal hydratase" evidence="1">
    <location>
        <begin position="31"/>
        <end position="205"/>
    </location>
</feature>
<dbReference type="Gene3D" id="2.60.120.560">
    <property type="entry name" value="Exo-inulinase, domain 1"/>
    <property type="match status" value="1"/>
</dbReference>
<dbReference type="OrthoDB" id="118532at2"/>
<dbReference type="GO" id="GO:0016787">
    <property type="term" value="F:hydrolase activity"/>
    <property type="evidence" value="ECO:0007669"/>
    <property type="project" value="InterPro"/>
</dbReference>
<accession>A0A2K9PK26</accession>
<dbReference type="InterPro" id="IPR010496">
    <property type="entry name" value="AL/BT2_dom"/>
</dbReference>
<gene>
    <name evidence="2" type="ORF">C1H87_01150</name>
</gene>
<dbReference type="KEGG" id="fek:C1H87_01150"/>